<proteinExistence type="inferred from homology"/>
<evidence type="ECO:0000256" key="1">
    <source>
        <dbReference type="ARBA" id="ARBA00029464"/>
    </source>
</evidence>
<dbReference type="PANTHER" id="PTHR47751:SF2">
    <property type="entry name" value="DLTD N-TERMINAL DOMAIN PROTEIN (AFU_ORTHOLOGUE AFUA_8G00380)-RELATED"/>
    <property type="match status" value="1"/>
</dbReference>
<dbReference type="InterPro" id="IPR029058">
    <property type="entry name" value="AB_hydrolase_fold"/>
</dbReference>
<organism evidence="3 4">
    <name type="scientific">Trichoderma guizhouense</name>
    <dbReference type="NCBI Taxonomy" id="1491466"/>
    <lineage>
        <taxon>Eukaryota</taxon>
        <taxon>Fungi</taxon>
        <taxon>Dikarya</taxon>
        <taxon>Ascomycota</taxon>
        <taxon>Pezizomycotina</taxon>
        <taxon>Sordariomycetes</taxon>
        <taxon>Hypocreomycetidae</taxon>
        <taxon>Hypocreales</taxon>
        <taxon>Hypocreaceae</taxon>
        <taxon>Trichoderma</taxon>
    </lineage>
</organism>
<reference evidence="3 4" key="1">
    <citation type="submission" date="2016-04" db="EMBL/GenBank/DDBJ databases">
        <title>Multiple horizontal gene transfer events from other fungi enriched the ability of the initially mycotrophic fungus Trichoderma (Ascomycota) to feed on dead plant biomass.</title>
        <authorList>
            <person name="Atanasova L."/>
            <person name="Chenthamara K."/>
            <person name="Zhang J."/>
            <person name="Grujic M."/>
            <person name="Henrissat B."/>
            <person name="Kuo A."/>
            <person name="Aertz A."/>
            <person name="Salamov A."/>
            <person name="Lipzen A."/>
            <person name="Labutti K."/>
            <person name="Barry K."/>
            <person name="Miao Y."/>
            <person name="Rahimi M.J."/>
            <person name="Shen Q."/>
            <person name="Grigoriev I.V."/>
            <person name="Kubicek C.P."/>
            <person name="Druzhinina I.S."/>
        </authorList>
    </citation>
    <scope>NUCLEOTIDE SEQUENCE [LARGE SCALE GENOMIC DNA]</scope>
    <source>
        <strain evidence="3 4">NJAU 4742</strain>
    </source>
</reference>
<dbReference type="Proteomes" id="UP000191004">
    <property type="component" value="Unassembled WGS sequence"/>
</dbReference>
<comment type="similarity">
    <text evidence="1">Belongs to the polyketide transferase af380 family.</text>
</comment>
<dbReference type="AlphaFoldDB" id="A0A1T3CJA2"/>
<dbReference type="InterPro" id="IPR022742">
    <property type="entry name" value="Hydrolase_4"/>
</dbReference>
<evidence type="ECO:0000313" key="3">
    <source>
        <dbReference type="EMBL" id="OPB41177.1"/>
    </source>
</evidence>
<dbReference type="SUPFAM" id="SSF53474">
    <property type="entry name" value="alpha/beta-Hydrolases"/>
    <property type="match status" value="1"/>
</dbReference>
<dbReference type="Gene3D" id="3.40.50.1820">
    <property type="entry name" value="alpha/beta hydrolase"/>
    <property type="match status" value="1"/>
</dbReference>
<accession>A0A1T3CJA2</accession>
<name>A0A1T3CJA2_9HYPO</name>
<sequence length="298" mass="33502">MSLNRRDVAFPTVDGITLKGWFFPASDRHGPCVIMTPGLTALKEHFVDRFATAFQEAGIHALLYDPRGFGESNGQRYDSDPVKAQDDYLDAFNYVTSLQEVDPNRVAYWGSSYSGGVAVTAAAIDHRIKAIVIQAPFVSGELQFETHMDFLPEVLQDRARVCAGEEWALTRLVASTLEEAEAGAAKVLLSDAVAYQYFEDSHAQGGNWENKITTMTLLRMLRFEPIQYIHRIAPTPFLMVLGDNDVSVLTSHQLQAFAKAREPKQLHILKNCGHFGPYRFDFFEENIAIQLEFLKKHL</sequence>
<dbReference type="Gene3D" id="1.10.10.800">
    <property type="match status" value="1"/>
</dbReference>
<dbReference type="Pfam" id="PF12146">
    <property type="entry name" value="Hydrolase_4"/>
    <property type="match status" value="1"/>
</dbReference>
<gene>
    <name evidence="3" type="ORF">A0O28_0078940</name>
</gene>
<dbReference type="InterPro" id="IPR051411">
    <property type="entry name" value="Polyketide_trans_af380"/>
</dbReference>
<evidence type="ECO:0000259" key="2">
    <source>
        <dbReference type="Pfam" id="PF12146"/>
    </source>
</evidence>
<dbReference type="EMBL" id="LVVK01000015">
    <property type="protein sequence ID" value="OPB41177.1"/>
    <property type="molecule type" value="Genomic_DNA"/>
</dbReference>
<comment type="caution">
    <text evidence="3">The sequence shown here is derived from an EMBL/GenBank/DDBJ whole genome shotgun (WGS) entry which is preliminary data.</text>
</comment>
<keyword evidence="4" id="KW-1185">Reference proteome</keyword>
<protein>
    <submittedName>
        <fullName evidence="3">Esterase/lipase, HGT</fullName>
    </submittedName>
</protein>
<evidence type="ECO:0000313" key="4">
    <source>
        <dbReference type="Proteomes" id="UP000191004"/>
    </source>
</evidence>
<dbReference type="PANTHER" id="PTHR47751">
    <property type="entry name" value="SUPERFAMILY HYDROLASE, PUTATIVE (AFU_ORTHOLOGUE AFUA_2G16580)-RELATED"/>
    <property type="match status" value="1"/>
</dbReference>
<feature type="domain" description="Serine aminopeptidase S33" evidence="2">
    <location>
        <begin position="35"/>
        <end position="274"/>
    </location>
</feature>